<comment type="similarity">
    <text evidence="1">Belongs to the methyltransferase superfamily. LaeA methyltransferase family.</text>
</comment>
<feature type="region of interest" description="Disordered" evidence="2">
    <location>
        <begin position="1"/>
        <end position="55"/>
    </location>
</feature>
<dbReference type="AlphaFoldDB" id="A0A135SK51"/>
<evidence type="ECO:0000313" key="4">
    <source>
        <dbReference type="Proteomes" id="UP000070121"/>
    </source>
</evidence>
<dbReference type="InterPro" id="IPR029063">
    <property type="entry name" value="SAM-dependent_MTases_sf"/>
</dbReference>
<dbReference type="Proteomes" id="UP000070121">
    <property type="component" value="Unassembled WGS sequence"/>
</dbReference>
<reference evidence="3 4" key="1">
    <citation type="submission" date="2014-02" db="EMBL/GenBank/DDBJ databases">
        <title>The genome sequence of Colletotrichum salicis CBS 607.94.</title>
        <authorList>
            <person name="Baroncelli R."/>
            <person name="Thon M.R."/>
        </authorList>
    </citation>
    <scope>NUCLEOTIDE SEQUENCE [LARGE SCALE GENOMIC DNA]</scope>
    <source>
        <strain evidence="3 4">CBS 607.94</strain>
    </source>
</reference>
<proteinExistence type="inferred from homology"/>
<comment type="caution">
    <text evidence="3">The sequence shown here is derived from an EMBL/GenBank/DDBJ whole genome shotgun (WGS) entry which is preliminary data.</text>
</comment>
<dbReference type="OrthoDB" id="2013972at2759"/>
<organism evidence="3 4">
    <name type="scientific">Colletotrichum salicis</name>
    <dbReference type="NCBI Taxonomy" id="1209931"/>
    <lineage>
        <taxon>Eukaryota</taxon>
        <taxon>Fungi</taxon>
        <taxon>Dikarya</taxon>
        <taxon>Ascomycota</taxon>
        <taxon>Pezizomycotina</taxon>
        <taxon>Sordariomycetes</taxon>
        <taxon>Hypocreomycetidae</taxon>
        <taxon>Glomerellales</taxon>
        <taxon>Glomerellaceae</taxon>
        <taxon>Colletotrichum</taxon>
        <taxon>Colletotrichum acutatum species complex</taxon>
    </lineage>
</organism>
<dbReference type="SUPFAM" id="SSF53335">
    <property type="entry name" value="S-adenosyl-L-methionine-dependent methyltransferases"/>
    <property type="match status" value="1"/>
</dbReference>
<evidence type="ECO:0008006" key="5">
    <source>
        <dbReference type="Google" id="ProtNLM"/>
    </source>
</evidence>
<dbReference type="PANTHER" id="PTHR43591:SF24">
    <property type="entry name" value="2-METHOXY-6-POLYPRENYL-1,4-BENZOQUINOL METHYLASE, MITOCHONDRIAL"/>
    <property type="match status" value="1"/>
</dbReference>
<feature type="compositionally biased region" description="Low complexity" evidence="2">
    <location>
        <begin position="43"/>
        <end position="55"/>
    </location>
</feature>
<name>A0A135SK51_9PEZI</name>
<dbReference type="PANTHER" id="PTHR43591">
    <property type="entry name" value="METHYLTRANSFERASE"/>
    <property type="match status" value="1"/>
</dbReference>
<dbReference type="EMBL" id="JFFI01002361">
    <property type="protein sequence ID" value="KXH36300.1"/>
    <property type="molecule type" value="Genomic_DNA"/>
</dbReference>
<evidence type="ECO:0000256" key="1">
    <source>
        <dbReference type="ARBA" id="ARBA00038158"/>
    </source>
</evidence>
<dbReference type="STRING" id="1209931.A0A135SK51"/>
<dbReference type="Pfam" id="PF13489">
    <property type="entry name" value="Methyltransf_23"/>
    <property type="match status" value="1"/>
</dbReference>
<evidence type="ECO:0000256" key="2">
    <source>
        <dbReference type="SAM" id="MobiDB-lite"/>
    </source>
</evidence>
<gene>
    <name evidence="3" type="ORF">CSAL01_02670</name>
</gene>
<keyword evidence="4" id="KW-1185">Reference proteome</keyword>
<protein>
    <recommendedName>
        <fullName evidence="5">Methyltransferase domain-containing protein</fullName>
    </recommendedName>
</protein>
<dbReference type="CDD" id="cd02440">
    <property type="entry name" value="AdoMet_MTases"/>
    <property type="match status" value="1"/>
</dbReference>
<evidence type="ECO:0000313" key="3">
    <source>
        <dbReference type="EMBL" id="KXH36300.1"/>
    </source>
</evidence>
<sequence>MSENPTSPAPPVPTDGTSPTNPAPEDGPVVAADDDLTDDTSSDRATSIASSSTSIASSILQHRIENGRTYHKYKDGSKFHRLPKPRRDDINKNQEYPFPNDEKESDRLDLQHNIYLLTLNYKLGLAPPNENPKAQRVLDLGTGTGLWAIDFGDEHPEAEVVGVDLTPVPTAFVPPNVKFEVDDFEEPWTYSQPYDYIHIRGLSGSVDDWGKFFKKAYDHLTPGGYTELFEGHMRPDCDDGTLTSESALMRWVDKVEEASKIFGRPYIDVLGLVPHLKKAGFVDVEIVKYKWPVSPWPKDPYYKELGEWCLKNFMEGLEAWSLGAFTRALNWTKEEVQVFLIQVRNELKDRRIHAYSPLWVIYARRPIEKEE</sequence>
<accession>A0A135SK51</accession>
<dbReference type="Gene3D" id="3.40.50.150">
    <property type="entry name" value="Vaccinia Virus protein VP39"/>
    <property type="match status" value="1"/>
</dbReference>
<feature type="region of interest" description="Disordered" evidence="2">
    <location>
        <begin position="70"/>
        <end position="104"/>
    </location>
</feature>
<dbReference type="GO" id="GO:0008168">
    <property type="term" value="F:methyltransferase activity"/>
    <property type="evidence" value="ECO:0007669"/>
    <property type="project" value="TreeGrafter"/>
</dbReference>